<dbReference type="Pfam" id="PF12710">
    <property type="entry name" value="HAD"/>
    <property type="match status" value="1"/>
</dbReference>
<dbReference type="GO" id="GO:0046872">
    <property type="term" value="F:metal ion binding"/>
    <property type="evidence" value="ECO:0007669"/>
    <property type="project" value="UniProtKB-KW"/>
</dbReference>
<keyword evidence="6 11" id="KW-0378">Hydrolase</keyword>
<dbReference type="InterPro" id="IPR036412">
    <property type="entry name" value="HAD-like_sf"/>
</dbReference>
<dbReference type="EMBL" id="LO017727">
    <property type="protein sequence ID" value="CRH04697.1"/>
    <property type="molecule type" value="Genomic_DNA"/>
</dbReference>
<comment type="pathway">
    <text evidence="1">Amino-acid biosynthesis; L-histidine biosynthesis; L-histidine from 5-phospho-alpha-D-ribose 1-diphosphate: step 8/9.</text>
</comment>
<evidence type="ECO:0000256" key="4">
    <source>
        <dbReference type="ARBA" id="ARBA00021697"/>
    </source>
</evidence>
<comment type="similarity">
    <text evidence="2">Belongs to the HAD-like hydrolase superfamily. SerB family.</text>
</comment>
<evidence type="ECO:0000256" key="9">
    <source>
        <dbReference type="ARBA" id="ARBA00052092"/>
    </source>
</evidence>
<name>A0A1S7LF62_MAGMO</name>
<evidence type="ECO:0000256" key="6">
    <source>
        <dbReference type="ARBA" id="ARBA00022801"/>
    </source>
</evidence>
<comment type="catalytic activity">
    <reaction evidence="9">
        <text>L-histidinol phosphate + H2O = L-histidinol + phosphate</text>
        <dbReference type="Rhea" id="RHEA:14465"/>
        <dbReference type="ChEBI" id="CHEBI:15377"/>
        <dbReference type="ChEBI" id="CHEBI:43474"/>
        <dbReference type="ChEBI" id="CHEBI:57699"/>
        <dbReference type="ChEBI" id="CHEBI:57980"/>
        <dbReference type="EC" id="3.1.3.15"/>
    </reaction>
    <physiologicalReaction direction="left-to-right" evidence="9">
        <dbReference type="Rhea" id="RHEA:14466"/>
    </physiologicalReaction>
</comment>
<evidence type="ECO:0000256" key="8">
    <source>
        <dbReference type="ARBA" id="ARBA00033209"/>
    </source>
</evidence>
<gene>
    <name evidence="11" type="ORF">MAGMO_0487</name>
</gene>
<dbReference type="FunFam" id="3.40.50.1000:FF:000025">
    <property type="entry name" value="HAD hydrolase, family IB"/>
    <property type="match status" value="1"/>
</dbReference>
<dbReference type="NCBIfam" id="TIGR01490">
    <property type="entry name" value="HAD-SF-IB-hyp1"/>
    <property type="match status" value="1"/>
</dbReference>
<dbReference type="NCBIfam" id="TIGR01488">
    <property type="entry name" value="HAD-SF-IB"/>
    <property type="match status" value="1"/>
</dbReference>
<sequence>MTLAIFDLDNTLLGGDSDYLWGTFLAEKGLVDQATYDRKNKHFFKQYEEGTLDIQEYLSFALAILAEHDRSTLDGWHREFMQRKVMPIIHDKGRELLAKHRAQGHTLIIITATNRFLTQPVALELGVDALLATEAEQNPDGTYTGHSCDIPCFKEGKVTRLERWMKENLADLEGSWFYSDSLNDIPLLSRVDHPVAVDPDPTLQAEAEKQGWPVISLRSDDAEAACA</sequence>
<reference evidence="11" key="1">
    <citation type="submission" date="2015-04" db="EMBL/GenBank/DDBJ databases">
        <authorList>
            <person name="Syromyatnikov M.Y."/>
            <person name="Popov V.N."/>
        </authorList>
    </citation>
    <scope>NUCLEOTIDE SEQUENCE</scope>
    <source>
        <strain evidence="11">MO-1</strain>
    </source>
</reference>
<evidence type="ECO:0000256" key="7">
    <source>
        <dbReference type="ARBA" id="ARBA00022842"/>
    </source>
</evidence>
<dbReference type="InterPro" id="IPR050582">
    <property type="entry name" value="HAD-like_SerB"/>
</dbReference>
<dbReference type="EC" id="3.1.3.15" evidence="3"/>
<protein>
    <recommendedName>
        <fullName evidence="4">Histidinol-phosphatase</fullName>
        <ecNumber evidence="3">3.1.3.15</ecNumber>
    </recommendedName>
    <alternativeName>
        <fullName evidence="8">Histidinol-phosphate phosphatase</fullName>
    </alternativeName>
</protein>
<dbReference type="PANTHER" id="PTHR43344">
    <property type="entry name" value="PHOSPHOSERINE PHOSPHATASE"/>
    <property type="match status" value="1"/>
</dbReference>
<comment type="function">
    <text evidence="10">Catalyzes the dephosphorylation of histidinol-phosphate to histidinol, the direct precursor of histidine.</text>
</comment>
<dbReference type="PANTHER" id="PTHR43344:SF13">
    <property type="entry name" value="PHOSPHATASE RV3661-RELATED"/>
    <property type="match status" value="1"/>
</dbReference>
<dbReference type="GO" id="GO:0004401">
    <property type="term" value="F:histidinol-phosphatase activity"/>
    <property type="evidence" value="ECO:0007669"/>
    <property type="project" value="UniProtKB-EC"/>
</dbReference>
<evidence type="ECO:0000256" key="1">
    <source>
        <dbReference type="ARBA" id="ARBA00004970"/>
    </source>
</evidence>
<dbReference type="InterPro" id="IPR023214">
    <property type="entry name" value="HAD_sf"/>
</dbReference>
<keyword evidence="7" id="KW-0460">Magnesium</keyword>
<evidence type="ECO:0000256" key="10">
    <source>
        <dbReference type="ARBA" id="ARBA00053547"/>
    </source>
</evidence>
<evidence type="ECO:0000256" key="3">
    <source>
        <dbReference type="ARBA" id="ARBA00013085"/>
    </source>
</evidence>
<proteinExistence type="inferred from homology"/>
<evidence type="ECO:0000256" key="5">
    <source>
        <dbReference type="ARBA" id="ARBA00022723"/>
    </source>
</evidence>
<evidence type="ECO:0000256" key="2">
    <source>
        <dbReference type="ARBA" id="ARBA00009184"/>
    </source>
</evidence>
<keyword evidence="5" id="KW-0479">Metal-binding</keyword>
<organism evidence="11">
    <name type="scientific">Magnetococcus massalia (strain MO-1)</name>
    <dbReference type="NCBI Taxonomy" id="451514"/>
    <lineage>
        <taxon>Bacteria</taxon>
        <taxon>Pseudomonadati</taxon>
        <taxon>Pseudomonadota</taxon>
        <taxon>Magnetococcia</taxon>
        <taxon>Magnetococcales</taxon>
        <taxon>Magnetococcaceae</taxon>
        <taxon>Magnetococcus</taxon>
    </lineage>
</organism>
<dbReference type="CDD" id="cd02612">
    <property type="entry name" value="HAD_PGPPase"/>
    <property type="match status" value="1"/>
</dbReference>
<dbReference type="InterPro" id="IPR006385">
    <property type="entry name" value="HAD_hydro_SerB1"/>
</dbReference>
<dbReference type="SUPFAM" id="SSF56784">
    <property type="entry name" value="HAD-like"/>
    <property type="match status" value="1"/>
</dbReference>
<dbReference type="Gene3D" id="1.20.1440.100">
    <property type="entry name" value="SG protein - dephosphorylation function"/>
    <property type="match status" value="1"/>
</dbReference>
<accession>A0A1S7LF62</accession>
<dbReference type="AlphaFoldDB" id="A0A1S7LF62"/>
<dbReference type="Gene3D" id="3.40.50.1000">
    <property type="entry name" value="HAD superfamily/HAD-like"/>
    <property type="match status" value="1"/>
</dbReference>
<evidence type="ECO:0000313" key="11">
    <source>
        <dbReference type="EMBL" id="CRH04697.1"/>
    </source>
</evidence>